<keyword evidence="3" id="KW-1185">Reference proteome</keyword>
<protein>
    <submittedName>
        <fullName evidence="2">Uncharacterized protein</fullName>
    </submittedName>
</protein>
<evidence type="ECO:0000313" key="2">
    <source>
        <dbReference type="EMBL" id="ACZ87600.1"/>
    </source>
</evidence>
<evidence type="ECO:0000313" key="3">
    <source>
        <dbReference type="Proteomes" id="UP000002029"/>
    </source>
</evidence>
<dbReference type="eggNOG" id="COG3335">
    <property type="taxonomic scope" value="Bacteria"/>
</dbReference>
<gene>
    <name evidence="2" type="ordered locus">Sros_4768</name>
</gene>
<feature type="compositionally biased region" description="Basic residues" evidence="1">
    <location>
        <begin position="19"/>
        <end position="36"/>
    </location>
</feature>
<dbReference type="EMBL" id="CP001814">
    <property type="protein sequence ID" value="ACZ87600.1"/>
    <property type="molecule type" value="Genomic_DNA"/>
</dbReference>
<name>D2B576_STRRD</name>
<evidence type="ECO:0000256" key="1">
    <source>
        <dbReference type="SAM" id="MobiDB-lite"/>
    </source>
</evidence>
<organism evidence="2 3">
    <name type="scientific">Streptosporangium roseum (strain ATCC 12428 / DSM 43021 / JCM 3005 / KCTC 9067 / NCIMB 10171 / NRRL 2505 / NI 9100)</name>
    <dbReference type="NCBI Taxonomy" id="479432"/>
    <lineage>
        <taxon>Bacteria</taxon>
        <taxon>Bacillati</taxon>
        <taxon>Actinomycetota</taxon>
        <taxon>Actinomycetes</taxon>
        <taxon>Streptosporangiales</taxon>
        <taxon>Streptosporangiaceae</taxon>
        <taxon>Streptosporangium</taxon>
    </lineage>
</organism>
<reference evidence="2 3" key="1">
    <citation type="journal article" date="2010" name="Stand. Genomic Sci.">
        <title>Complete genome sequence of Streptosporangium roseum type strain (NI 9100).</title>
        <authorList>
            <person name="Nolan M."/>
            <person name="Sikorski J."/>
            <person name="Jando M."/>
            <person name="Lucas S."/>
            <person name="Lapidus A."/>
            <person name="Glavina Del Rio T."/>
            <person name="Chen F."/>
            <person name="Tice H."/>
            <person name="Pitluck S."/>
            <person name="Cheng J.F."/>
            <person name="Chertkov O."/>
            <person name="Sims D."/>
            <person name="Meincke L."/>
            <person name="Brettin T."/>
            <person name="Han C."/>
            <person name="Detter J.C."/>
            <person name="Bruce D."/>
            <person name="Goodwin L."/>
            <person name="Land M."/>
            <person name="Hauser L."/>
            <person name="Chang Y.J."/>
            <person name="Jeffries C.D."/>
            <person name="Ivanova N."/>
            <person name="Mavromatis K."/>
            <person name="Mikhailova N."/>
            <person name="Chen A."/>
            <person name="Palaniappan K."/>
            <person name="Chain P."/>
            <person name="Rohde M."/>
            <person name="Goker M."/>
            <person name="Bristow J."/>
            <person name="Eisen J.A."/>
            <person name="Markowitz V."/>
            <person name="Hugenholtz P."/>
            <person name="Kyrpides N.C."/>
            <person name="Klenk H.P."/>
        </authorList>
    </citation>
    <scope>NUCLEOTIDE SEQUENCE [LARGE SCALE GENOMIC DNA]</scope>
    <source>
        <strain evidence="3">ATCC 12428 / DSM 43021 / JCM 3005 / NI 9100</strain>
    </source>
</reference>
<proteinExistence type="predicted"/>
<dbReference type="RefSeq" id="WP_012891339.1">
    <property type="nucleotide sequence ID" value="NC_013595.1"/>
</dbReference>
<dbReference type="Proteomes" id="UP000002029">
    <property type="component" value="Chromosome"/>
</dbReference>
<dbReference type="AlphaFoldDB" id="D2B576"/>
<feature type="region of interest" description="Disordered" evidence="1">
    <location>
        <begin position="1"/>
        <end position="47"/>
    </location>
</feature>
<dbReference type="KEGG" id="sro:Sros_4768"/>
<sequence>MPKLPFARPALDADEERKIRKPAGARHAPRGGHRHPPLSGAPDHGYRTGALAAHPLVDHLHRSGLRPIKAEVIGLYTRPPPGTTVICADELGPVTPRTFPPAPAWSPVGHRIKDRLEYSRGTDRTWAYGGLRIHDGTELTFCAPSRDSDGWIHLLIRIATAIDRLAPRSR</sequence>
<accession>D2B576</accession>
<dbReference type="HOGENOM" id="CLU_1569833_0_0_11"/>
<dbReference type="STRING" id="479432.Sros_4768"/>